<sequence length="66" mass="7757">MKRPVEPELEDCCRSGCMPCIFDIYAEELERYEEWAKEHPEEAARQEREAVQQSENDRRSRAGGNP</sequence>
<dbReference type="EMBL" id="JANUGU010000002">
    <property type="protein sequence ID" value="MCS0657877.1"/>
    <property type="molecule type" value="Genomic_DNA"/>
</dbReference>
<organism evidence="3 4">
    <name type="scientific">Massilia terrae</name>
    <dbReference type="NCBI Taxonomy" id="1811224"/>
    <lineage>
        <taxon>Bacteria</taxon>
        <taxon>Pseudomonadati</taxon>
        <taxon>Pseudomonadota</taxon>
        <taxon>Betaproteobacteria</taxon>
        <taxon>Burkholderiales</taxon>
        <taxon>Oxalobacteraceae</taxon>
        <taxon>Telluria group</taxon>
        <taxon>Massilia</taxon>
    </lineage>
</organism>
<keyword evidence="4" id="KW-1185">Reference proteome</keyword>
<feature type="region of interest" description="Disordered" evidence="1">
    <location>
        <begin position="36"/>
        <end position="66"/>
    </location>
</feature>
<dbReference type="Proteomes" id="UP001204621">
    <property type="component" value="Unassembled WGS sequence"/>
</dbReference>
<feature type="domain" description="Oxidoreductase-like" evidence="2">
    <location>
        <begin position="2"/>
        <end position="38"/>
    </location>
</feature>
<name>A0ABT2CV90_9BURK</name>
<evidence type="ECO:0000259" key="2">
    <source>
        <dbReference type="Pfam" id="PF09791"/>
    </source>
</evidence>
<accession>A0ABT2CV90</accession>
<dbReference type="PANTHER" id="PTHR21193:SF3">
    <property type="entry name" value="OXIDOREDUCTASE-LIKE DOMAIN-CONTAINING PROTEIN 1"/>
    <property type="match status" value="1"/>
</dbReference>
<protein>
    <submittedName>
        <fullName evidence="3">Oxidoreductase-like domain-containing protein</fullName>
    </submittedName>
</protein>
<dbReference type="Pfam" id="PF09791">
    <property type="entry name" value="Oxidored-like"/>
    <property type="match status" value="1"/>
</dbReference>
<evidence type="ECO:0000313" key="3">
    <source>
        <dbReference type="EMBL" id="MCS0657877.1"/>
    </source>
</evidence>
<dbReference type="InterPro" id="IPR039251">
    <property type="entry name" value="OXLD1"/>
</dbReference>
<gene>
    <name evidence="3" type="ORF">NX778_07360</name>
</gene>
<evidence type="ECO:0000313" key="4">
    <source>
        <dbReference type="Proteomes" id="UP001204621"/>
    </source>
</evidence>
<dbReference type="RefSeq" id="WP_258811074.1">
    <property type="nucleotide sequence ID" value="NZ_JANUGU010000002.1"/>
</dbReference>
<evidence type="ECO:0000256" key="1">
    <source>
        <dbReference type="SAM" id="MobiDB-lite"/>
    </source>
</evidence>
<reference evidence="3 4" key="1">
    <citation type="submission" date="2022-08" db="EMBL/GenBank/DDBJ databases">
        <title>Reclassification of Massilia species as members of the genera Telluria, Duganella, Pseudoduganella, Mokoshia gen. nov. and Zemynaea gen. nov. using orthogonal and non-orthogonal genome-based approaches.</title>
        <authorList>
            <person name="Bowman J.P."/>
        </authorList>
    </citation>
    <scope>NUCLEOTIDE SEQUENCE [LARGE SCALE GENOMIC DNA]</scope>
    <source>
        <strain evidence="3 4">JCM 31606</strain>
    </source>
</reference>
<proteinExistence type="predicted"/>
<dbReference type="PANTHER" id="PTHR21193">
    <property type="entry name" value="OXIDOREDUCTASE-LIKE DOMAIN-CONTAINING PROTEIN 1"/>
    <property type="match status" value="1"/>
</dbReference>
<dbReference type="InterPro" id="IPR019180">
    <property type="entry name" value="Oxidoreductase-like_N"/>
</dbReference>
<feature type="compositionally biased region" description="Basic and acidic residues" evidence="1">
    <location>
        <begin position="36"/>
        <end position="60"/>
    </location>
</feature>
<comment type="caution">
    <text evidence="3">The sequence shown here is derived from an EMBL/GenBank/DDBJ whole genome shotgun (WGS) entry which is preliminary data.</text>
</comment>